<dbReference type="Pfam" id="PF04339">
    <property type="entry name" value="FemAB_like"/>
    <property type="match status" value="1"/>
</dbReference>
<evidence type="ECO:0008006" key="3">
    <source>
        <dbReference type="Google" id="ProtNLM"/>
    </source>
</evidence>
<dbReference type="EMBL" id="CP014671">
    <property type="protein sequence ID" value="ANX04827.1"/>
    <property type="molecule type" value="Genomic_DNA"/>
</dbReference>
<dbReference type="Proteomes" id="UP000092952">
    <property type="component" value="Chromosome"/>
</dbReference>
<sequence length="379" mass="42486">MQTRFVDSIRAVPAATWNGLDLAGNPFLRHEFLLALEESGCVDGKSGWASQHLLIEQGGRLLAAAPVYVKQHSYGEYVFDWAWANAYQRAGLRYYPKLVVAVPFTPVTGPRLLLAPGADEAALLATAGEALIAHAKALRASSVHWLFTPERQTTALAGEPWLQRVGHQFHWENRGYGSFDDYVAALTAEKRKKVRRERRQVAEAGIEVRVVPGRAAGDAEWAAMYGFYRATVARHGAIAYLSEAFFERLGQTLADCVVLLLAVRDDRYVAGALNLQGTDALYGRYWGCHADYHSLHFETCYYRAIEYCIEQGLARFEAGAQGEHKLSRGFLPVQTHSLHWLAEPRFADAVADYLVEETGQMEQYRELLAEHSPFRREQP</sequence>
<name>A0A1B1YVT4_9GAMM</name>
<dbReference type="InParanoid" id="A0A1B1YVT4"/>
<dbReference type="KEGG" id="gbi:PG2T_12055"/>
<gene>
    <name evidence="1" type="ORF">PG2T_12055</name>
</gene>
<dbReference type="STRING" id="1810504.PG2T_12055"/>
<proteinExistence type="predicted"/>
<dbReference type="PANTHER" id="PTHR47017">
    <property type="entry name" value="ACYL-COA"/>
    <property type="match status" value="1"/>
</dbReference>
<dbReference type="InterPro" id="IPR007434">
    <property type="entry name" value="FemAB-like"/>
</dbReference>
<reference evidence="2" key="1">
    <citation type="submission" date="2016-03" db="EMBL/GenBank/DDBJ databases">
        <title>Complete genome sequence of Solimmundus cernigliae, representing a novel lineage of polycyclic aromatic hydrocarbon degraders within the Gammaproteobacteria.</title>
        <authorList>
            <person name="Singleton D.R."/>
            <person name="Dickey A.N."/>
            <person name="Scholl E.H."/>
            <person name="Wright F.A."/>
            <person name="Aitken M.D."/>
        </authorList>
    </citation>
    <scope>NUCLEOTIDE SEQUENCE [LARGE SCALE GENOMIC DNA]</scope>
    <source>
        <strain evidence="2">TR3.2</strain>
    </source>
</reference>
<dbReference type="InterPro" id="IPR016181">
    <property type="entry name" value="Acyl_CoA_acyltransferase"/>
</dbReference>
<evidence type="ECO:0000313" key="1">
    <source>
        <dbReference type="EMBL" id="ANX04827.1"/>
    </source>
</evidence>
<dbReference type="AlphaFoldDB" id="A0A1B1YVT4"/>
<organism evidence="1 2">
    <name type="scientific">Immundisolibacter cernigliae</name>
    <dbReference type="NCBI Taxonomy" id="1810504"/>
    <lineage>
        <taxon>Bacteria</taxon>
        <taxon>Pseudomonadati</taxon>
        <taxon>Pseudomonadota</taxon>
        <taxon>Gammaproteobacteria</taxon>
        <taxon>Immundisolibacterales</taxon>
        <taxon>Immundisolibacteraceae</taxon>
        <taxon>Immundisolibacter</taxon>
    </lineage>
</organism>
<protein>
    <recommendedName>
        <fullName evidence="3">Acyltransferase superfamily protein</fullName>
    </recommendedName>
</protein>
<accession>A0A1B1YVT4</accession>
<dbReference type="RefSeq" id="WP_068805817.1">
    <property type="nucleotide sequence ID" value="NZ_CP014671.1"/>
</dbReference>
<dbReference type="Gene3D" id="3.40.630.30">
    <property type="match status" value="1"/>
</dbReference>
<dbReference type="SUPFAM" id="SSF55729">
    <property type="entry name" value="Acyl-CoA N-acyltransferases (Nat)"/>
    <property type="match status" value="1"/>
</dbReference>
<keyword evidence="2" id="KW-1185">Reference proteome</keyword>
<evidence type="ECO:0000313" key="2">
    <source>
        <dbReference type="Proteomes" id="UP000092952"/>
    </source>
</evidence>
<dbReference type="PANTHER" id="PTHR47017:SF1">
    <property type="entry name" value="ACYL-COA"/>
    <property type="match status" value="1"/>
</dbReference>